<sequence>MAGYEAPPGPYAGFQPSVQPIGLEMHQQPGYPLYDNGPGYPNPPSHDIYRPTNEYASYPNPSTPSYHHHGDSDSDNLPPVGFEGISKHQDPETATASGVKILEKSRESPVPPPDYNRPLEKDSHRVPLTSDVEMNSGEFMACENQMGKSMTFNVARTRGKDSDTLFFKDGKRRVDYILAYEIDTTKDREWQQKREEKRLTFEQNLERANLILEAEGIETSSNGKTAFIKIHAPWKVLIQGAEEMLMKMPIRVGIHFRVFSHRNTGP</sequence>
<dbReference type="Pfam" id="PF16178">
    <property type="entry name" value="Anoct_dimer"/>
    <property type="match status" value="1"/>
</dbReference>
<organism evidence="3 4">
    <name type="scientific">Stylophora pistillata</name>
    <name type="common">Smooth cauliflower coral</name>
    <dbReference type="NCBI Taxonomy" id="50429"/>
    <lineage>
        <taxon>Eukaryota</taxon>
        <taxon>Metazoa</taxon>
        <taxon>Cnidaria</taxon>
        <taxon>Anthozoa</taxon>
        <taxon>Hexacorallia</taxon>
        <taxon>Scleractinia</taxon>
        <taxon>Astrocoeniina</taxon>
        <taxon>Pocilloporidae</taxon>
        <taxon>Stylophora</taxon>
    </lineage>
</organism>
<dbReference type="Proteomes" id="UP000225706">
    <property type="component" value="Unassembled WGS sequence"/>
</dbReference>
<protein>
    <submittedName>
        <fullName evidence="3">Anoctamin-5</fullName>
    </submittedName>
</protein>
<dbReference type="PANTHER" id="PTHR12308">
    <property type="entry name" value="ANOCTAMIN"/>
    <property type="match status" value="1"/>
</dbReference>
<evidence type="ECO:0000256" key="1">
    <source>
        <dbReference type="SAM" id="MobiDB-lite"/>
    </source>
</evidence>
<evidence type="ECO:0000313" key="3">
    <source>
        <dbReference type="EMBL" id="PFX29887.1"/>
    </source>
</evidence>
<feature type="domain" description="Anoctamin dimerisation" evidence="2">
    <location>
        <begin position="166"/>
        <end position="252"/>
    </location>
</feature>
<gene>
    <name evidence="3" type="primary">Ano5</name>
    <name evidence="3" type="ORF">AWC38_SpisGene5385</name>
</gene>
<name>A0A2B4SMZ4_STYPI</name>
<proteinExistence type="predicted"/>
<dbReference type="GO" id="GO:0005254">
    <property type="term" value="F:chloride channel activity"/>
    <property type="evidence" value="ECO:0007669"/>
    <property type="project" value="TreeGrafter"/>
</dbReference>
<evidence type="ECO:0000313" key="4">
    <source>
        <dbReference type="Proteomes" id="UP000225706"/>
    </source>
</evidence>
<dbReference type="EMBL" id="LSMT01000059">
    <property type="protein sequence ID" value="PFX29887.1"/>
    <property type="molecule type" value="Genomic_DNA"/>
</dbReference>
<dbReference type="InterPro" id="IPR007632">
    <property type="entry name" value="Anoctamin"/>
</dbReference>
<evidence type="ECO:0000259" key="2">
    <source>
        <dbReference type="Pfam" id="PF16178"/>
    </source>
</evidence>
<feature type="region of interest" description="Disordered" evidence="1">
    <location>
        <begin position="1"/>
        <end position="122"/>
    </location>
</feature>
<comment type="caution">
    <text evidence="3">The sequence shown here is derived from an EMBL/GenBank/DDBJ whole genome shotgun (WGS) entry which is preliminary data.</text>
</comment>
<dbReference type="OrthoDB" id="5967639at2759"/>
<dbReference type="InterPro" id="IPR032394">
    <property type="entry name" value="Anoct_dimer"/>
</dbReference>
<dbReference type="GO" id="GO:0005886">
    <property type="term" value="C:plasma membrane"/>
    <property type="evidence" value="ECO:0007669"/>
    <property type="project" value="TreeGrafter"/>
</dbReference>
<reference evidence="4" key="1">
    <citation type="journal article" date="2017" name="bioRxiv">
        <title>Comparative analysis of the genomes of Stylophora pistillata and Acropora digitifera provides evidence for extensive differences between species of corals.</title>
        <authorList>
            <person name="Voolstra C.R."/>
            <person name="Li Y."/>
            <person name="Liew Y.J."/>
            <person name="Baumgarten S."/>
            <person name="Zoccola D."/>
            <person name="Flot J.-F."/>
            <person name="Tambutte S."/>
            <person name="Allemand D."/>
            <person name="Aranda M."/>
        </authorList>
    </citation>
    <scope>NUCLEOTIDE SEQUENCE [LARGE SCALE GENOMIC DNA]</scope>
</reference>
<dbReference type="GO" id="GO:0046983">
    <property type="term" value="F:protein dimerization activity"/>
    <property type="evidence" value="ECO:0007669"/>
    <property type="project" value="InterPro"/>
</dbReference>
<dbReference type="PANTHER" id="PTHR12308:SF84">
    <property type="entry name" value="ANOCTAMIN"/>
    <property type="match status" value="1"/>
</dbReference>
<dbReference type="AlphaFoldDB" id="A0A2B4SMZ4"/>
<keyword evidence="4" id="KW-1185">Reference proteome</keyword>
<accession>A0A2B4SMZ4</accession>